<evidence type="ECO:0000313" key="4">
    <source>
        <dbReference type="Proteomes" id="UP001223176"/>
    </source>
</evidence>
<dbReference type="CDD" id="cd00085">
    <property type="entry name" value="HNHc"/>
    <property type="match status" value="1"/>
</dbReference>
<proteinExistence type="predicted"/>
<accession>A0AAF0KYS2</accession>
<keyword evidence="4" id="KW-1185">Reference proteome</keyword>
<dbReference type="SUPFAM" id="SSF54060">
    <property type="entry name" value="His-Me finger endonucleases"/>
    <property type="match status" value="1"/>
</dbReference>
<evidence type="ECO:0000313" key="3">
    <source>
        <dbReference type="EMBL" id="WHS68317.1"/>
    </source>
</evidence>
<feature type="compositionally biased region" description="Basic and acidic residues" evidence="1">
    <location>
        <begin position="29"/>
        <end position="46"/>
    </location>
</feature>
<evidence type="ECO:0000259" key="2">
    <source>
        <dbReference type="SMART" id="SM00507"/>
    </source>
</evidence>
<evidence type="ECO:0000256" key="1">
    <source>
        <dbReference type="SAM" id="MobiDB-lite"/>
    </source>
</evidence>
<reference evidence="3" key="1">
    <citation type="submission" date="2023-04" db="EMBL/GenBank/DDBJ databases">
        <title>Isolation and Characterization of Novel Plasmid-specific Phages Infecting Bacteria Carrying Diverse Conjugative Plasmids.</title>
        <authorList>
            <person name="Parra B."/>
            <person name="Cockx B."/>
            <person name="Lutz V.T."/>
            <person name="Bronsted L."/>
            <person name="Smets B.F."/>
            <person name="Dechesne A."/>
        </authorList>
    </citation>
    <scope>NUCLEOTIDE SEQUENCE</scope>
</reference>
<sequence>MPSSPGYVRNYAQERITAIKRGDTGVGKKSKDAMRHRARREMEKSIGRKLPTSVHVDHKKTVKDGGSNDRSNLRLRDASENMSAGGKSGSSKGKAAGGRKGAKSRLPVSKPKSKKKKD</sequence>
<dbReference type="SMART" id="SM00507">
    <property type="entry name" value="HNHc"/>
    <property type="match status" value="1"/>
</dbReference>
<feature type="domain" description="HNH nuclease" evidence="2">
    <location>
        <begin position="29"/>
        <end position="82"/>
    </location>
</feature>
<organism evidence="3 4">
    <name type="scientific">phage PKM.Lu.22.1</name>
    <dbReference type="NCBI Taxonomy" id="3049197"/>
    <lineage>
        <taxon>Viruses</taxon>
        <taxon>Duplodnaviria</taxon>
        <taxon>Heunggongvirae</taxon>
        <taxon>Uroviricota</taxon>
        <taxon>Caudoviricetes</taxon>
        <taxon>Grimontviridae</taxon>
    </lineage>
</organism>
<feature type="compositionally biased region" description="Basic and acidic residues" evidence="1">
    <location>
        <begin position="62"/>
        <end position="79"/>
    </location>
</feature>
<dbReference type="InterPro" id="IPR003615">
    <property type="entry name" value="HNH_nuc"/>
</dbReference>
<name>A0AAF0KYS2_9CAUD</name>
<feature type="compositionally biased region" description="Low complexity" evidence="1">
    <location>
        <begin position="83"/>
        <end position="94"/>
    </location>
</feature>
<dbReference type="Proteomes" id="UP001223176">
    <property type="component" value="Segment"/>
</dbReference>
<protein>
    <recommendedName>
        <fullName evidence="2">HNH nuclease domain-containing protein</fullName>
    </recommendedName>
</protein>
<dbReference type="EMBL" id="OQ829281">
    <property type="protein sequence ID" value="WHS68317.1"/>
    <property type="molecule type" value="Genomic_DNA"/>
</dbReference>
<dbReference type="InterPro" id="IPR044925">
    <property type="entry name" value="His-Me_finger_sf"/>
</dbReference>
<feature type="region of interest" description="Disordered" evidence="1">
    <location>
        <begin position="18"/>
        <end position="118"/>
    </location>
</feature>